<dbReference type="FunFam" id="2.20.70.10:FF:000027">
    <property type="entry name" value="pleckstrin homology domain-containing family A member 5 isoform X1"/>
    <property type="match status" value="1"/>
</dbReference>
<dbReference type="InterPro" id="IPR011993">
    <property type="entry name" value="PH-like_dom_sf"/>
</dbReference>
<accession>A0AAW2APC6</accession>
<dbReference type="Proteomes" id="UP001479290">
    <property type="component" value="Unassembled WGS sequence"/>
</dbReference>
<dbReference type="PROSITE" id="PS50020">
    <property type="entry name" value="WW_DOMAIN_2"/>
    <property type="match status" value="2"/>
</dbReference>
<evidence type="ECO:0008006" key="10">
    <source>
        <dbReference type="Google" id="ProtNLM"/>
    </source>
</evidence>
<keyword evidence="3" id="KW-0597">Phosphoprotein</keyword>
<evidence type="ECO:0000256" key="2">
    <source>
        <dbReference type="ARBA" id="ARBA00022490"/>
    </source>
</evidence>
<dbReference type="FunFam" id="2.30.29.30:FF:000083">
    <property type="entry name" value="Pleckstrin homology domain-containing family A member 5"/>
    <property type="match status" value="1"/>
</dbReference>
<evidence type="ECO:0000256" key="5">
    <source>
        <dbReference type="SAM" id="MobiDB-lite"/>
    </source>
</evidence>
<feature type="domain" description="WW" evidence="7">
    <location>
        <begin position="56"/>
        <end position="89"/>
    </location>
</feature>
<dbReference type="SMART" id="SM00456">
    <property type="entry name" value="WW"/>
    <property type="match status" value="2"/>
</dbReference>
<reference evidence="8 9" key="1">
    <citation type="submission" date="2024-05" db="EMBL/GenBank/DDBJ databases">
        <title>A high-quality chromosomal-level genome assembly of Topmouth culter (Culter alburnus).</title>
        <authorList>
            <person name="Zhao H."/>
        </authorList>
    </citation>
    <scope>NUCLEOTIDE SEQUENCE [LARGE SCALE GENOMIC DNA]</scope>
    <source>
        <strain evidence="8">CATC2023</strain>
        <tissue evidence="8">Muscle</tissue>
    </source>
</reference>
<comment type="subcellular location">
    <subcellularLocation>
        <location evidence="1">Cytoplasm</location>
    </subcellularLocation>
</comment>
<evidence type="ECO:0000256" key="4">
    <source>
        <dbReference type="ARBA" id="ARBA00022737"/>
    </source>
</evidence>
<gene>
    <name evidence="8" type="ORF">ABG768_020822</name>
</gene>
<name>A0AAW2APC6_CULAL</name>
<dbReference type="InterPro" id="IPR001849">
    <property type="entry name" value="PH_domain"/>
</dbReference>
<dbReference type="InterPro" id="IPR001202">
    <property type="entry name" value="WW_dom"/>
</dbReference>
<feature type="region of interest" description="Disordered" evidence="5">
    <location>
        <begin position="296"/>
        <end position="359"/>
    </location>
</feature>
<dbReference type="GO" id="GO:0010314">
    <property type="term" value="F:phosphatidylinositol-5-phosphate binding"/>
    <property type="evidence" value="ECO:0007669"/>
    <property type="project" value="TreeGrafter"/>
</dbReference>
<dbReference type="GO" id="GO:0070273">
    <property type="term" value="F:phosphatidylinositol-4-phosphate binding"/>
    <property type="evidence" value="ECO:0007669"/>
    <property type="project" value="TreeGrafter"/>
</dbReference>
<feature type="non-terminal residue" evidence="8">
    <location>
        <position position="817"/>
    </location>
</feature>
<evidence type="ECO:0000313" key="8">
    <source>
        <dbReference type="EMBL" id="KAK9975571.1"/>
    </source>
</evidence>
<feature type="compositionally biased region" description="Basic and acidic residues" evidence="5">
    <location>
        <begin position="344"/>
        <end position="359"/>
    </location>
</feature>
<dbReference type="PANTHER" id="PTHR12752">
    <property type="entry name" value="PHOSPHOINOSITOL 3-PHOSPHATE-BINDING PROTEIN"/>
    <property type="match status" value="1"/>
</dbReference>
<evidence type="ECO:0000259" key="7">
    <source>
        <dbReference type="PROSITE" id="PS50020"/>
    </source>
</evidence>
<evidence type="ECO:0000256" key="1">
    <source>
        <dbReference type="ARBA" id="ARBA00004496"/>
    </source>
</evidence>
<dbReference type="EMBL" id="JAWDJR010000004">
    <property type="protein sequence ID" value="KAK9975571.1"/>
    <property type="molecule type" value="Genomic_DNA"/>
</dbReference>
<dbReference type="GO" id="GO:0005829">
    <property type="term" value="C:cytosol"/>
    <property type="evidence" value="ECO:0007669"/>
    <property type="project" value="TreeGrafter"/>
</dbReference>
<evidence type="ECO:0000259" key="6">
    <source>
        <dbReference type="PROSITE" id="PS50003"/>
    </source>
</evidence>
<dbReference type="SUPFAM" id="SSF50729">
    <property type="entry name" value="PH domain-like"/>
    <property type="match status" value="1"/>
</dbReference>
<feature type="domain" description="PH" evidence="6">
    <location>
        <begin position="182"/>
        <end position="281"/>
    </location>
</feature>
<keyword evidence="9" id="KW-1185">Reference proteome</keyword>
<dbReference type="InterPro" id="IPR036020">
    <property type="entry name" value="WW_dom_sf"/>
</dbReference>
<keyword evidence="4" id="KW-0677">Repeat</keyword>
<feature type="region of interest" description="Disordered" evidence="5">
    <location>
        <begin position="434"/>
        <end position="493"/>
    </location>
</feature>
<keyword evidence="2" id="KW-0963">Cytoplasm</keyword>
<feature type="compositionally biased region" description="Polar residues" evidence="5">
    <location>
        <begin position="528"/>
        <end position="541"/>
    </location>
</feature>
<protein>
    <recommendedName>
        <fullName evidence="10">Pleckstrin homology domain-containing family A member 5-like</fullName>
    </recommendedName>
</protein>
<feature type="domain" description="WW" evidence="7">
    <location>
        <begin position="11"/>
        <end position="44"/>
    </location>
</feature>
<dbReference type="Gene3D" id="2.20.70.10">
    <property type="match status" value="2"/>
</dbReference>
<dbReference type="GO" id="GO:0032266">
    <property type="term" value="F:phosphatidylinositol-3-phosphate binding"/>
    <property type="evidence" value="ECO:0007669"/>
    <property type="project" value="TreeGrafter"/>
</dbReference>
<feature type="compositionally biased region" description="Basic and acidic residues" evidence="5">
    <location>
        <begin position="434"/>
        <end position="456"/>
    </location>
</feature>
<comment type="caution">
    <text evidence="8">The sequence shown here is derived from an EMBL/GenBank/DDBJ whole genome shotgun (WGS) entry which is preliminary data.</text>
</comment>
<dbReference type="Pfam" id="PF00169">
    <property type="entry name" value="PH"/>
    <property type="match status" value="1"/>
</dbReference>
<dbReference type="PROSITE" id="PS50003">
    <property type="entry name" value="PH_DOMAIN"/>
    <property type="match status" value="1"/>
</dbReference>
<dbReference type="SMART" id="SM00233">
    <property type="entry name" value="PH"/>
    <property type="match status" value="1"/>
</dbReference>
<proteinExistence type="predicted"/>
<dbReference type="InterPro" id="IPR040392">
    <property type="entry name" value="PKHA4-7_PH"/>
</dbReference>
<feature type="compositionally biased region" description="Polar residues" evidence="5">
    <location>
        <begin position="133"/>
        <end position="147"/>
    </location>
</feature>
<feature type="compositionally biased region" description="Basic residues" evidence="5">
    <location>
        <begin position="160"/>
        <end position="169"/>
    </location>
</feature>
<dbReference type="CDD" id="cd13248">
    <property type="entry name" value="PH_PEPP1_2_3"/>
    <property type="match status" value="1"/>
</dbReference>
<dbReference type="AlphaFoldDB" id="A0AAW2APC6"/>
<feature type="region of interest" description="Disordered" evidence="5">
    <location>
        <begin position="528"/>
        <end position="578"/>
    </location>
</feature>
<dbReference type="GO" id="GO:0080025">
    <property type="term" value="F:phosphatidylinositol-3,5-bisphosphate binding"/>
    <property type="evidence" value="ECO:0007669"/>
    <property type="project" value="TreeGrafter"/>
</dbReference>
<feature type="compositionally biased region" description="Basic and acidic residues" evidence="5">
    <location>
        <begin position="463"/>
        <end position="493"/>
    </location>
</feature>
<dbReference type="PANTHER" id="PTHR12752:SF3">
    <property type="entry name" value="PLECKSTRIN HOMOLOGY DOMAIN-CONTAINING FAMILY A MEMBER 5"/>
    <property type="match status" value="1"/>
</dbReference>
<sequence>MAADLNPEWLSCLPSSWSYGVTRDGRVFFINEEAKSTTWLHPVTGEAVITGHRKTPDLPTGWEEGYTFEGARCFINHNERKVTCKHPVTGVPSQDNCIFVVNEHLNCGKLVHPVLNRPATKAPAAEKKERPTSTMSEASNYTGGSDYTTHPSSPTTRPSRSSKKVHNFGKRSNSIKRNPNAPVVKNGWLYKQDSTGMKMWKKRWFVLCDMCLFYYRDEKEEGILGSILLPSFHISMLSVDDHISRKYAFKATHPNMRTYYFSTDTAKDMESWMKVMTDAAMVHTEPIRRLEKVKVDPRSPQEMNNMLNHRVLTRPEIQNNERNRETHRQEEKKHKPMDKQPCIQKDKESRGSVQKDGERYTLQRDTDNYALHKEAQRLALQKDGDRYMLQKDVEKYVLQKDGEKYSVHKEGEKYLLQKDGLKYTVHKDGDKYTLQREGEKYVPPNDGEKIPQKDARYPLTLQREGDKHMQQKDPEKPVPPPREGEKYGFQKEGAVERPLTKINSIKLQPAQAAAIAAAVSSSRQLQSAAGSAQYKPSQVNGSGERGGDRSPGDMSNTMPQRTTVPPQPAEPERTLSRTNSMQQLEQWVRTYRTRTPDDDTRSITSYQTLPRNMPSHRAQIVPRYPEGYRTLPRNMLRPDSICSVTGSMYDRALQPTTAEKRRSIRDDTMWQLYEWQQRQAHSRLGYGTLPSPKTMGQIAESIPTSPSHGSLAGFHTFSPNRPLNPDSRSEVSSPVFRGDVTIERRHRPHLSKYSYPAERRPVPPAQSITAQSLQGKTPEELTLLLIKLRRQQAELNSLREHTLAQLMQLNLDAANPK</sequence>
<dbReference type="SUPFAM" id="SSF51045">
    <property type="entry name" value="WW domain"/>
    <property type="match status" value="2"/>
</dbReference>
<dbReference type="Gene3D" id="2.30.29.30">
    <property type="entry name" value="Pleckstrin-homology domain (PH domain)/Phosphotyrosine-binding domain (PTB)"/>
    <property type="match status" value="1"/>
</dbReference>
<evidence type="ECO:0000256" key="3">
    <source>
        <dbReference type="ARBA" id="ARBA00022553"/>
    </source>
</evidence>
<dbReference type="CDD" id="cd00201">
    <property type="entry name" value="WW"/>
    <property type="match status" value="1"/>
</dbReference>
<evidence type="ECO:0000313" key="9">
    <source>
        <dbReference type="Proteomes" id="UP001479290"/>
    </source>
</evidence>
<feature type="compositionally biased region" description="Low complexity" evidence="5">
    <location>
        <begin position="148"/>
        <end position="159"/>
    </location>
</feature>
<organism evidence="8 9">
    <name type="scientific">Culter alburnus</name>
    <name type="common">Topmouth culter</name>
    <dbReference type="NCBI Taxonomy" id="194366"/>
    <lineage>
        <taxon>Eukaryota</taxon>
        <taxon>Metazoa</taxon>
        <taxon>Chordata</taxon>
        <taxon>Craniata</taxon>
        <taxon>Vertebrata</taxon>
        <taxon>Euteleostomi</taxon>
        <taxon>Actinopterygii</taxon>
        <taxon>Neopterygii</taxon>
        <taxon>Teleostei</taxon>
        <taxon>Ostariophysi</taxon>
        <taxon>Cypriniformes</taxon>
        <taxon>Xenocyprididae</taxon>
        <taxon>Xenocypridinae</taxon>
        <taxon>Culter</taxon>
    </lineage>
</organism>
<dbReference type="PROSITE" id="PS01159">
    <property type="entry name" value="WW_DOMAIN_1"/>
    <property type="match status" value="1"/>
</dbReference>
<feature type="compositionally biased region" description="Basic and acidic residues" evidence="5">
    <location>
        <begin position="319"/>
        <end position="333"/>
    </location>
</feature>
<feature type="region of interest" description="Disordered" evidence="5">
    <location>
        <begin position="118"/>
        <end position="180"/>
    </location>
</feature>
<feature type="compositionally biased region" description="Polar residues" evidence="5">
    <location>
        <begin position="553"/>
        <end position="564"/>
    </location>
</feature>